<feature type="transmembrane region" description="Helical" evidence="10">
    <location>
        <begin position="48"/>
        <end position="72"/>
    </location>
</feature>
<keyword evidence="4" id="KW-0874">Quinone</keyword>
<gene>
    <name evidence="12" type="ORF">rosag_08280</name>
</gene>
<comment type="caution">
    <text evidence="12">The sequence shown here is derived from an EMBL/GenBank/DDBJ whole genome shotgun (WGS) entry which is preliminary data.</text>
</comment>
<proteinExistence type="inferred from homology"/>
<feature type="transmembrane region" description="Helical" evidence="10">
    <location>
        <begin position="109"/>
        <end position="134"/>
    </location>
</feature>
<keyword evidence="9" id="KW-0676">Redox-active center</keyword>
<evidence type="ECO:0000256" key="10">
    <source>
        <dbReference type="SAM" id="Phobius"/>
    </source>
</evidence>
<accession>A0AA37QDH9</accession>
<comment type="subcellular location">
    <subcellularLocation>
        <location evidence="1">Membrane</location>
        <topology evidence="1">Multi-pass membrane protein</topology>
    </subcellularLocation>
</comment>
<evidence type="ECO:0000256" key="9">
    <source>
        <dbReference type="ARBA" id="ARBA00023284"/>
    </source>
</evidence>
<dbReference type="InterPro" id="IPR038354">
    <property type="entry name" value="VKOR_sf"/>
</dbReference>
<dbReference type="InterPro" id="IPR012932">
    <property type="entry name" value="VKOR"/>
</dbReference>
<evidence type="ECO:0000313" key="13">
    <source>
        <dbReference type="Proteomes" id="UP001161325"/>
    </source>
</evidence>
<dbReference type="CDD" id="cd12916">
    <property type="entry name" value="VKOR_1"/>
    <property type="match status" value="1"/>
</dbReference>
<dbReference type="GO" id="GO:0048038">
    <property type="term" value="F:quinone binding"/>
    <property type="evidence" value="ECO:0007669"/>
    <property type="project" value="UniProtKB-KW"/>
</dbReference>
<evidence type="ECO:0000256" key="8">
    <source>
        <dbReference type="ARBA" id="ARBA00023157"/>
    </source>
</evidence>
<evidence type="ECO:0000256" key="6">
    <source>
        <dbReference type="ARBA" id="ARBA00023002"/>
    </source>
</evidence>
<keyword evidence="8" id="KW-1015">Disulfide bond</keyword>
<dbReference type="Pfam" id="PF07884">
    <property type="entry name" value="VKOR"/>
    <property type="match status" value="1"/>
</dbReference>
<keyword evidence="5 10" id="KW-1133">Transmembrane helix</keyword>
<protein>
    <recommendedName>
        <fullName evidence="11">Vitamin K epoxide reductase domain-containing protein</fullName>
    </recommendedName>
</protein>
<name>A0AA37QDH9_9BACT</name>
<comment type="similarity">
    <text evidence="2">Belongs to the VKOR family.</text>
</comment>
<keyword evidence="13" id="KW-1185">Reference proteome</keyword>
<dbReference type="Proteomes" id="UP001161325">
    <property type="component" value="Unassembled WGS sequence"/>
</dbReference>
<keyword evidence="3 10" id="KW-0812">Transmembrane</keyword>
<evidence type="ECO:0000256" key="5">
    <source>
        <dbReference type="ARBA" id="ARBA00022989"/>
    </source>
</evidence>
<dbReference type="SMART" id="SM00756">
    <property type="entry name" value="VKc"/>
    <property type="match status" value="1"/>
</dbReference>
<feature type="transmembrane region" description="Helical" evidence="10">
    <location>
        <begin position="84"/>
        <end position="103"/>
    </location>
</feature>
<reference evidence="12" key="1">
    <citation type="submission" date="2022-08" db="EMBL/GenBank/DDBJ databases">
        <title>Draft genome sequencing of Roseisolibacter agri AW1220.</title>
        <authorList>
            <person name="Tobiishi Y."/>
            <person name="Tonouchi A."/>
        </authorList>
    </citation>
    <scope>NUCLEOTIDE SEQUENCE</scope>
    <source>
        <strain evidence="12">AW1220</strain>
    </source>
</reference>
<dbReference type="GO" id="GO:0016491">
    <property type="term" value="F:oxidoreductase activity"/>
    <property type="evidence" value="ECO:0007669"/>
    <property type="project" value="UniProtKB-KW"/>
</dbReference>
<organism evidence="12 13">
    <name type="scientific">Roseisolibacter agri</name>
    <dbReference type="NCBI Taxonomy" id="2014610"/>
    <lineage>
        <taxon>Bacteria</taxon>
        <taxon>Pseudomonadati</taxon>
        <taxon>Gemmatimonadota</taxon>
        <taxon>Gemmatimonadia</taxon>
        <taxon>Gemmatimonadales</taxon>
        <taxon>Gemmatimonadaceae</taxon>
        <taxon>Roseisolibacter</taxon>
    </lineage>
</organism>
<dbReference type="Gene3D" id="1.20.1440.130">
    <property type="entry name" value="VKOR domain"/>
    <property type="match status" value="1"/>
</dbReference>
<evidence type="ECO:0000256" key="3">
    <source>
        <dbReference type="ARBA" id="ARBA00022692"/>
    </source>
</evidence>
<sequence>MTYRMAVALVALVDSIVALYLHLWKIGLAGTLSCGAEHGCEVVQLSSYGWFLGVDVALIGAVGWAAVFVVAVLGTLPRWEDARWPTVALSALVLPALLFTLRLKYGEFIVLRSFCPWCAINAVIVVIASVLVALDGRRLRRLDADDVDDAPVPA</sequence>
<dbReference type="GO" id="GO:0016020">
    <property type="term" value="C:membrane"/>
    <property type="evidence" value="ECO:0007669"/>
    <property type="project" value="UniProtKB-SubCell"/>
</dbReference>
<dbReference type="AlphaFoldDB" id="A0AA37QDH9"/>
<dbReference type="RefSeq" id="WP_284348764.1">
    <property type="nucleotide sequence ID" value="NZ_BRXS01000001.1"/>
</dbReference>
<keyword evidence="6" id="KW-0560">Oxidoreductase</keyword>
<evidence type="ECO:0000256" key="1">
    <source>
        <dbReference type="ARBA" id="ARBA00004141"/>
    </source>
</evidence>
<evidence type="ECO:0000256" key="7">
    <source>
        <dbReference type="ARBA" id="ARBA00023136"/>
    </source>
</evidence>
<evidence type="ECO:0000256" key="2">
    <source>
        <dbReference type="ARBA" id="ARBA00006214"/>
    </source>
</evidence>
<keyword evidence="7 10" id="KW-0472">Membrane</keyword>
<dbReference type="InterPro" id="IPR044698">
    <property type="entry name" value="VKOR/LTO1"/>
</dbReference>
<dbReference type="EMBL" id="BRXS01000001">
    <property type="protein sequence ID" value="GLC24315.1"/>
    <property type="molecule type" value="Genomic_DNA"/>
</dbReference>
<evidence type="ECO:0000259" key="11">
    <source>
        <dbReference type="SMART" id="SM00756"/>
    </source>
</evidence>
<feature type="domain" description="Vitamin K epoxide reductase" evidence="11">
    <location>
        <begin position="2"/>
        <end position="136"/>
    </location>
</feature>
<evidence type="ECO:0000313" key="12">
    <source>
        <dbReference type="EMBL" id="GLC24315.1"/>
    </source>
</evidence>
<evidence type="ECO:0000256" key="4">
    <source>
        <dbReference type="ARBA" id="ARBA00022719"/>
    </source>
</evidence>